<dbReference type="HOGENOM" id="CLU_255990_0_0_9"/>
<reference evidence="2" key="2">
    <citation type="submission" date="2015-02" db="EMBL/GenBank/DDBJ databases">
        <title>Complete Genome Sequence of Pelosinus fermentans JBW45.</title>
        <authorList>
            <person name="De Leon K.B."/>
            <person name="Utturkar S.M."/>
            <person name="Camilleri L.B."/>
            <person name="Arkin A.P."/>
            <person name="Fields M.W."/>
            <person name="Brown S.D."/>
            <person name="Wall J.D."/>
        </authorList>
    </citation>
    <scope>NUCLEOTIDE SEQUENCE [LARGE SCALE GENOMIC DNA]</scope>
    <source>
        <strain evidence="2">JBW45</strain>
    </source>
</reference>
<dbReference type="Proteomes" id="UP000005361">
    <property type="component" value="Chromosome"/>
</dbReference>
<evidence type="ECO:0000313" key="1">
    <source>
        <dbReference type="EMBL" id="AJQ29004.1"/>
    </source>
</evidence>
<dbReference type="STRING" id="1192197.JBW_03667"/>
<dbReference type="RefSeq" id="WP_007960554.1">
    <property type="nucleotide sequence ID" value="NZ_CP010978.1"/>
</dbReference>
<evidence type="ECO:0000313" key="2">
    <source>
        <dbReference type="Proteomes" id="UP000005361"/>
    </source>
</evidence>
<accession>I8TNV5</accession>
<name>I8TNV5_9FIRM</name>
<reference evidence="1 2" key="1">
    <citation type="journal article" date="2015" name="Genome Announc.">
        <title>Complete Genome Sequence of Pelosinus fermentans JBW45, a Member of a Remarkably Competitive Group of Negativicutes in the Firmicutes Phylum.</title>
        <authorList>
            <person name="De Leon K.B."/>
            <person name="Utturkar S.M."/>
            <person name="Camilleri L.B."/>
            <person name="Elias D.A."/>
            <person name="Arkin A.P."/>
            <person name="Fields M.W."/>
            <person name="Brown S.D."/>
            <person name="Wall J.D."/>
        </authorList>
    </citation>
    <scope>NUCLEOTIDE SEQUENCE [LARGE SCALE GENOMIC DNA]</scope>
    <source>
        <strain evidence="1 2">JBW45</strain>
    </source>
</reference>
<dbReference type="OrthoDB" id="1681440at2"/>
<dbReference type="KEGG" id="pft:JBW_03667"/>
<sequence length="1375" mass="152803">MKCRILPELAKVATSGDYLDLKNIPKGVGDAETLEGKHASDFAPVAHSHKKAEITDFPVLADIAVSGDYNDLRNKPSSLPANGGNADMLNGKHDTDFATAEHTHTKTHIIDFAHTHTPQEAGAAPARHTHTKEDLPAFSDVALTGDYHDLKNTPAALPANGGNAETVGGKRGEEIATIDQLFSEGEFHPYIVAWDAIPDPENLAVNFPFLVAMFPTLTAIPLRVEIQPWSKTFEASNITDVWLERSGNLFYEKRAAGQEDSLPRYSDKLHLCRIAAGAEKVTEIYARGTRYAVKAQETKVPFTIDLFKDRYIIPEASHTWSAADQKRGDVVLTSTGDLWRVVTSGMLDNKEPEVQVDAEVKSGTAVLRYAGCQGYEGAWRQSPATGIEWRSGSMACGLMAAKFPIEAGQYIRTAIKHCIRLWVAGKAYQVGMKVAGPNTKGRVWECRHAGIAGDTAVFSENAVLGDTCQDHDILWKCVGEYHGTAQWFWKDSSPDFRTTRDESAHDSYAARLVWAIDQYLSATNDSKWLGFPSPHEEYTYGQVIKEIIQQNLTSQLDRGLTKAFQNDQHPSGEEYAARYLMNNCESYAGLVSAINIFSNYLKDKAYADTLLPIKDELLAVLGTIYDEYEGCYKYEVNAEMDENLKPAPFHPWIMTQLWPALWSVPLDAKDYARAVRWANEQFPEWWSRNDIANAPSLGAHLGYAYYVNSVSVLLDILKRVEEHHLFYASPVMTVSDAACFFSLADLALKKGGDGGRGKLPDIIQESQGAVDEGKIAALNSQGKLSYSLLPATLAYYENIGYMKADITLKAGLRVKTLGRETVHDGGGALYRIAGTDEGKAWAIRLDNSLFALIDNRDFVSYKMFGAALDGTTDDEIAISQAHTYANANHVRVEQHGGIIYKGSQNAISVMTDVDLSGSTIKMTDANNSRWYVVGDSRDVYYAYPVSAEQKAQLLEGSSYFEMIDNSLPANTVIKLTEDPYCVRDNYGELYSVPREELLVHDMHGICTGPLTAEWSNAGGNPVVVNGETVTSTFVFTYTFIPEKRLTFIGCDVSIETSNDVYLNLLNVNRHNTLIKDFTIRPHRNSLRNSVFKNAIFYIWDSYNVDIQNVNGFNTAGRDTNWQTKGTSGYFLRMRNCMGVRVHGCRINGYWGATAMECVKDIHFTACEINRIDVHHYFSNLFIDRVIFHNIGVQIGSGNGLVTITNCTFHYQNVSSMTHGNNMIELNNTFGRPFTGTIIAENIHIVSHQSVHAFSLVYGLFHQNPVPPKVFDFKLPELRFRNITAKIIGGRALYYMHFEGAYHEELHMFKLASFQQITTNVDIVWAAVFEENTGLTTSFTGSEAKISLLNCPPTDTTTQNWFGKASNPSPTVSILG</sequence>
<gene>
    <name evidence="1" type="ORF">JBW_03667</name>
</gene>
<dbReference type="EMBL" id="CP010978">
    <property type="protein sequence ID" value="AJQ29004.1"/>
    <property type="molecule type" value="Genomic_DNA"/>
</dbReference>
<protein>
    <submittedName>
        <fullName evidence="1">Uncharacterized protein</fullName>
    </submittedName>
</protein>
<organism evidence="1 2">
    <name type="scientific">Pelosinus fermentans JBW45</name>
    <dbReference type="NCBI Taxonomy" id="1192197"/>
    <lineage>
        <taxon>Bacteria</taxon>
        <taxon>Bacillati</taxon>
        <taxon>Bacillota</taxon>
        <taxon>Negativicutes</taxon>
        <taxon>Selenomonadales</taxon>
        <taxon>Sporomusaceae</taxon>
        <taxon>Pelosinus</taxon>
    </lineage>
</organism>
<dbReference type="InterPro" id="IPR011050">
    <property type="entry name" value="Pectin_lyase_fold/virulence"/>
</dbReference>
<proteinExistence type="predicted"/>
<dbReference type="SUPFAM" id="SSF51126">
    <property type="entry name" value="Pectin lyase-like"/>
    <property type="match status" value="1"/>
</dbReference>